<accession>A0A645IN58</accession>
<protein>
    <submittedName>
        <fullName evidence="1">Uncharacterized protein</fullName>
    </submittedName>
</protein>
<proteinExistence type="predicted"/>
<gene>
    <name evidence="1" type="ORF">SDC9_199489</name>
</gene>
<dbReference type="EMBL" id="VSSQ01117354">
    <property type="protein sequence ID" value="MPN51839.1"/>
    <property type="molecule type" value="Genomic_DNA"/>
</dbReference>
<organism evidence="1">
    <name type="scientific">bioreactor metagenome</name>
    <dbReference type="NCBI Taxonomy" id="1076179"/>
    <lineage>
        <taxon>unclassified sequences</taxon>
        <taxon>metagenomes</taxon>
        <taxon>ecological metagenomes</taxon>
    </lineage>
</organism>
<reference evidence="1" key="1">
    <citation type="submission" date="2019-08" db="EMBL/GenBank/DDBJ databases">
        <authorList>
            <person name="Kucharzyk K."/>
            <person name="Murdoch R.W."/>
            <person name="Higgins S."/>
            <person name="Loffler F."/>
        </authorList>
    </citation>
    <scope>NUCLEOTIDE SEQUENCE</scope>
</reference>
<dbReference type="AlphaFoldDB" id="A0A645IN58"/>
<sequence>MEEFEACVQNGTESGPWLLSMEKTIAHLAQLNVRDDLWKPCVNGVAISPAEAPGAREMEEGSVAALRCRDILIGLYEKRGGMLCLKTMLIDRENIVS</sequence>
<name>A0A645IN58_9ZZZZ</name>
<comment type="caution">
    <text evidence="1">The sequence shown here is derived from an EMBL/GenBank/DDBJ whole genome shotgun (WGS) entry which is preliminary data.</text>
</comment>
<evidence type="ECO:0000313" key="1">
    <source>
        <dbReference type="EMBL" id="MPN51839.1"/>
    </source>
</evidence>